<reference evidence="1" key="1">
    <citation type="journal article" date="2021" name="Proc. Natl. Acad. Sci. U.S.A.">
        <title>A Catalog of Tens of Thousands of Viruses from Human Metagenomes Reveals Hidden Associations with Chronic Diseases.</title>
        <authorList>
            <person name="Tisza M.J."/>
            <person name="Buck C.B."/>
        </authorList>
    </citation>
    <scope>NUCLEOTIDE SEQUENCE</scope>
    <source>
        <strain evidence="1">Ctg2r17</strain>
    </source>
</reference>
<accession>A0A8S5P2N3</accession>
<sequence length="29" mass="3630">MFKSTFQFFRIKITVKLEIVNKRKIKTRK</sequence>
<proteinExistence type="predicted"/>
<organism evidence="1">
    <name type="scientific">Siphoviridae sp. ctg2r17</name>
    <dbReference type="NCBI Taxonomy" id="2825601"/>
    <lineage>
        <taxon>Viruses</taxon>
        <taxon>Duplodnaviria</taxon>
        <taxon>Heunggongvirae</taxon>
        <taxon>Uroviricota</taxon>
        <taxon>Caudoviricetes</taxon>
    </lineage>
</organism>
<protein>
    <submittedName>
        <fullName evidence="1">Uncharacterized protein</fullName>
    </submittedName>
</protein>
<dbReference type="EMBL" id="BK015303">
    <property type="protein sequence ID" value="DAE00508.1"/>
    <property type="molecule type" value="Genomic_DNA"/>
</dbReference>
<name>A0A8S5P2N3_9CAUD</name>
<evidence type="ECO:0000313" key="1">
    <source>
        <dbReference type="EMBL" id="DAE00508.1"/>
    </source>
</evidence>